<dbReference type="RefSeq" id="WP_395117368.1">
    <property type="nucleotide sequence ID" value="NZ_JBIMSN010000024.1"/>
</dbReference>
<dbReference type="EMBL" id="JBIMSP010000041">
    <property type="protein sequence ID" value="MFH5244358.1"/>
    <property type="molecule type" value="Genomic_DNA"/>
</dbReference>
<comment type="caution">
    <text evidence="3">The sequence shown here is derived from an EMBL/GenBank/DDBJ whole genome shotgun (WGS) entry which is preliminary data.</text>
</comment>
<accession>A0ABW7KSN8</accession>
<dbReference type="EC" id="3.-.-.-" evidence="3"/>
<dbReference type="Proteomes" id="UP001609176">
    <property type="component" value="Unassembled WGS sequence"/>
</dbReference>
<dbReference type="Proteomes" id="UP001609219">
    <property type="component" value="Unassembled WGS sequence"/>
</dbReference>
<evidence type="ECO:0000313" key="5">
    <source>
        <dbReference type="Proteomes" id="UP001609176"/>
    </source>
</evidence>
<dbReference type="InterPro" id="IPR016516">
    <property type="entry name" value="UCP07580"/>
</dbReference>
<dbReference type="PIRSF" id="PIRSF007580">
    <property type="entry name" value="UCP07580"/>
    <property type="match status" value="1"/>
</dbReference>
<evidence type="ECO:0000313" key="2">
    <source>
        <dbReference type="EMBL" id="MFH5228066.1"/>
    </source>
</evidence>
<reference evidence="4 5" key="1">
    <citation type="submission" date="2024-10" db="EMBL/GenBank/DDBJ databases">
        <authorList>
            <person name="Riesco R."/>
        </authorList>
    </citation>
    <scope>NUCLEOTIDE SEQUENCE [LARGE SCALE GENOMIC DNA]</scope>
    <source>
        <strain evidence="3 5">NCIMB 15448</strain>
        <strain evidence="1 4">NCIMB 15449</strain>
        <strain evidence="2 6">NCIMB 15450</strain>
    </source>
</reference>
<sequence>MSTETLHLAEPENLVLQPRQVAFDWANVPMHYIPGDPVATHTINVLHLLLPEGEDWFVATFKEALPFIDDEKLRDDVIGFIGQESMHAGAHTGVLDHLASNGIDPTPFTDQLHWLFDKLLGPRPITGLKEQNYLVERLALIAAIEHITAFLGDWVLNAEGLDRAHMHPTMIDLLRWHGAEEVEHRAVAYDVLMYFDKRYIRRARTQALIIPVIIYLWIRGVRFLMANDPALAPQSNHRRKPHWSDYFHAARRGVLPNPATLLLRMSTYFLPGYHPSKEGSTAQAVAYLASSPAARAAS</sequence>
<evidence type="ECO:0000313" key="1">
    <source>
        <dbReference type="EMBL" id="MFH5211143.1"/>
    </source>
</evidence>
<dbReference type="Pfam" id="PF10118">
    <property type="entry name" value="Metal_hydrol"/>
    <property type="match status" value="1"/>
</dbReference>
<protein>
    <submittedName>
        <fullName evidence="3">Metal-dependent hydrolase</fullName>
        <ecNumber evidence="3">3.-.-.-</ecNumber>
    </submittedName>
</protein>
<evidence type="ECO:0000313" key="3">
    <source>
        <dbReference type="EMBL" id="MFH5244358.1"/>
    </source>
</evidence>
<dbReference type="GO" id="GO:0016787">
    <property type="term" value="F:hydrolase activity"/>
    <property type="evidence" value="ECO:0007669"/>
    <property type="project" value="UniProtKB-KW"/>
</dbReference>
<keyword evidence="6" id="KW-1185">Reference proteome</keyword>
<keyword evidence="3" id="KW-0378">Hydrolase</keyword>
<gene>
    <name evidence="3" type="ORF">ACHIPV_21140</name>
    <name evidence="1" type="ORF">ACHIPZ_23460</name>
    <name evidence="2" type="ORF">ACHIRB_05620</name>
</gene>
<dbReference type="PANTHER" id="PTHR39456">
    <property type="entry name" value="METAL-DEPENDENT HYDROLASE"/>
    <property type="match status" value="1"/>
</dbReference>
<dbReference type="PANTHER" id="PTHR39456:SF1">
    <property type="entry name" value="METAL-DEPENDENT HYDROLASE"/>
    <property type="match status" value="1"/>
</dbReference>
<dbReference type="EMBL" id="JBIMSN010000024">
    <property type="protein sequence ID" value="MFH5228066.1"/>
    <property type="molecule type" value="Genomic_DNA"/>
</dbReference>
<name>A0ABW7KSN8_9NOCA</name>
<dbReference type="Proteomes" id="UP001609175">
    <property type="component" value="Unassembled WGS sequence"/>
</dbReference>
<dbReference type="EMBL" id="JBIMSO010000070">
    <property type="protein sequence ID" value="MFH5211143.1"/>
    <property type="molecule type" value="Genomic_DNA"/>
</dbReference>
<evidence type="ECO:0000313" key="4">
    <source>
        <dbReference type="Proteomes" id="UP001609175"/>
    </source>
</evidence>
<proteinExistence type="predicted"/>
<evidence type="ECO:0000313" key="6">
    <source>
        <dbReference type="Proteomes" id="UP001609219"/>
    </source>
</evidence>
<organism evidence="3 5">
    <name type="scientific">Antrihabitans spumae</name>
    <dbReference type="NCBI Taxonomy" id="3373370"/>
    <lineage>
        <taxon>Bacteria</taxon>
        <taxon>Bacillati</taxon>
        <taxon>Actinomycetota</taxon>
        <taxon>Actinomycetes</taxon>
        <taxon>Mycobacteriales</taxon>
        <taxon>Nocardiaceae</taxon>
        <taxon>Antrihabitans</taxon>
    </lineage>
</organism>